<sequence>MLYKVVVIYAGLVNVEWVGTTDLARRQSSTLDVPRFEVVRARGGDFLGRAAALYNKP</sequence>
<protein>
    <submittedName>
        <fullName evidence="1">Uncharacterized protein</fullName>
    </submittedName>
</protein>
<dbReference type="EMBL" id="BMMV01000031">
    <property type="protein sequence ID" value="GGK24935.1"/>
    <property type="molecule type" value="Genomic_DNA"/>
</dbReference>
<reference evidence="2" key="1">
    <citation type="journal article" date="2019" name="Int. J. Syst. Evol. Microbiol.">
        <title>The Global Catalogue of Microorganisms (GCM) 10K type strain sequencing project: providing services to taxonomists for standard genome sequencing and annotation.</title>
        <authorList>
            <consortium name="The Broad Institute Genomics Platform"/>
            <consortium name="The Broad Institute Genome Sequencing Center for Infectious Disease"/>
            <person name="Wu L."/>
            <person name="Ma J."/>
        </authorList>
    </citation>
    <scope>NUCLEOTIDE SEQUENCE [LARGE SCALE GENOMIC DNA]</scope>
    <source>
        <strain evidence="2">CGMCC 4.7275</strain>
    </source>
</reference>
<gene>
    <name evidence="1" type="ORF">GCM10011583_66240</name>
</gene>
<dbReference type="RefSeq" id="WP_189111283.1">
    <property type="nucleotide sequence ID" value="NZ_BMMV01000031.1"/>
</dbReference>
<comment type="caution">
    <text evidence="1">The sequence shown here is derived from an EMBL/GenBank/DDBJ whole genome shotgun (WGS) entry which is preliminary data.</text>
</comment>
<evidence type="ECO:0000313" key="1">
    <source>
        <dbReference type="EMBL" id="GGK24935.1"/>
    </source>
</evidence>
<name>A0ABQ2EWD6_9ACTN</name>
<keyword evidence="2" id="KW-1185">Reference proteome</keyword>
<dbReference type="Proteomes" id="UP000660265">
    <property type="component" value="Unassembled WGS sequence"/>
</dbReference>
<accession>A0ABQ2EWD6</accession>
<proteinExistence type="predicted"/>
<organism evidence="1 2">
    <name type="scientific">Streptomyces camponoticapitis</name>
    <dbReference type="NCBI Taxonomy" id="1616125"/>
    <lineage>
        <taxon>Bacteria</taxon>
        <taxon>Bacillati</taxon>
        <taxon>Actinomycetota</taxon>
        <taxon>Actinomycetes</taxon>
        <taxon>Kitasatosporales</taxon>
        <taxon>Streptomycetaceae</taxon>
        <taxon>Streptomyces</taxon>
    </lineage>
</organism>
<evidence type="ECO:0000313" key="2">
    <source>
        <dbReference type="Proteomes" id="UP000660265"/>
    </source>
</evidence>